<dbReference type="InterPro" id="IPR023210">
    <property type="entry name" value="NADP_OxRdtase_dom"/>
</dbReference>
<evidence type="ECO:0000256" key="2">
    <source>
        <dbReference type="ARBA" id="ARBA00022857"/>
    </source>
</evidence>
<dbReference type="Pfam" id="PF00248">
    <property type="entry name" value="Aldo_ket_red"/>
    <property type="match status" value="1"/>
</dbReference>
<keyword evidence="3" id="KW-0560">Oxidoreductase</keyword>
<dbReference type="PANTHER" id="PTHR43150">
    <property type="entry name" value="HYPERKINETIC, ISOFORM M"/>
    <property type="match status" value="1"/>
</dbReference>
<accession>A0A3N4A4I7</accession>
<dbReference type="InterPro" id="IPR036812">
    <property type="entry name" value="NAD(P)_OxRdtase_dom_sf"/>
</dbReference>
<evidence type="ECO:0000256" key="3">
    <source>
        <dbReference type="ARBA" id="ARBA00023002"/>
    </source>
</evidence>
<protein>
    <submittedName>
        <fullName evidence="5">L-glyceraldehyde 3-phosphate reductase</fullName>
    </submittedName>
</protein>
<evidence type="ECO:0000259" key="4">
    <source>
        <dbReference type="Pfam" id="PF00248"/>
    </source>
</evidence>
<sequence length="365" mass="40159">MLIYGEDTRWTPAADRYDKMPYRRLGQSGLKLPAISLGLWHNFGDDKPLQSQKEILRRAFDLGVTHFDLANNYGPPNGSAEVNFGRILREDFAGLRQELVISSKAGWDMWPGPYGFGGSRKYLLDSLDQSLERMGLDRVDIFYHHRPDPETPLEETMGALDHIVRSGRAGYVGISSYSADLTARAQQIMRGLGTPLIIHQPSYSMLNRWVETPSSNSMGPAHGKNLVQTLTDHGMGSIVFTPLAQGMLTDKYLDGVPEDSRAAASKSLNPEWLSDQNIEHIRGLNEIAQARGQSLAQMAIAWTLREQDGGQVTSALVGASKVSQIEDSVAAVENLEFSAEELARIDELAVDAGVNIWSAATESTD</sequence>
<dbReference type="PANTHER" id="PTHR43150:SF4">
    <property type="entry name" value="L-GLYCERALDEHYDE 3-PHOSPHATE REDUCTASE"/>
    <property type="match status" value="1"/>
</dbReference>
<organism evidence="5 6">
    <name type="scientific">Kocuria soli</name>
    <dbReference type="NCBI Taxonomy" id="2485125"/>
    <lineage>
        <taxon>Bacteria</taxon>
        <taxon>Bacillati</taxon>
        <taxon>Actinomycetota</taxon>
        <taxon>Actinomycetes</taxon>
        <taxon>Micrococcales</taxon>
        <taxon>Micrococcaceae</taxon>
        <taxon>Kocuria</taxon>
    </lineage>
</organism>
<evidence type="ECO:0000256" key="1">
    <source>
        <dbReference type="ARBA" id="ARBA00006515"/>
    </source>
</evidence>
<proteinExistence type="inferred from homology"/>
<evidence type="ECO:0000313" key="6">
    <source>
        <dbReference type="Proteomes" id="UP000270616"/>
    </source>
</evidence>
<name>A0A3N4A4I7_9MICC</name>
<dbReference type="SUPFAM" id="SSF51430">
    <property type="entry name" value="NAD(P)-linked oxidoreductase"/>
    <property type="match status" value="1"/>
</dbReference>
<dbReference type="AlphaFoldDB" id="A0A3N4A4I7"/>
<comment type="similarity">
    <text evidence="1">Belongs to the shaker potassium channel beta subunit family.</text>
</comment>
<gene>
    <name evidence="5" type="ORF">EDL96_06240</name>
</gene>
<dbReference type="GO" id="GO:0051596">
    <property type="term" value="P:methylglyoxal catabolic process"/>
    <property type="evidence" value="ECO:0007669"/>
    <property type="project" value="TreeGrafter"/>
</dbReference>
<dbReference type="GO" id="GO:0016491">
    <property type="term" value="F:oxidoreductase activity"/>
    <property type="evidence" value="ECO:0007669"/>
    <property type="project" value="UniProtKB-KW"/>
</dbReference>
<dbReference type="RefSeq" id="WP_123824941.1">
    <property type="nucleotide sequence ID" value="NZ_RKMF01000006.1"/>
</dbReference>
<evidence type="ECO:0000313" key="5">
    <source>
        <dbReference type="EMBL" id="ROZ63529.1"/>
    </source>
</evidence>
<dbReference type="EMBL" id="RKMF01000006">
    <property type="protein sequence ID" value="ROZ63529.1"/>
    <property type="molecule type" value="Genomic_DNA"/>
</dbReference>
<keyword evidence="2" id="KW-0521">NADP</keyword>
<feature type="domain" description="NADP-dependent oxidoreductase" evidence="4">
    <location>
        <begin position="35"/>
        <end position="348"/>
    </location>
</feature>
<dbReference type="InterPro" id="IPR005399">
    <property type="entry name" value="K_chnl_volt-dep_bsu_KCNAB-rel"/>
</dbReference>
<comment type="caution">
    <text evidence="5">The sequence shown here is derived from an EMBL/GenBank/DDBJ whole genome shotgun (WGS) entry which is preliminary data.</text>
</comment>
<reference evidence="5 6" key="1">
    <citation type="submission" date="2018-10" db="EMBL/GenBank/DDBJ databases">
        <title>Kocuria sp. M5W7-7, whole genome shotgun sequence.</title>
        <authorList>
            <person name="Tuo L."/>
        </authorList>
    </citation>
    <scope>NUCLEOTIDE SEQUENCE [LARGE SCALE GENOMIC DNA]</scope>
    <source>
        <strain evidence="5 6">M5W7-7</strain>
    </source>
</reference>
<dbReference type="NCBIfam" id="NF007388">
    <property type="entry name" value="PRK09912.1"/>
    <property type="match status" value="1"/>
</dbReference>
<dbReference type="OrthoDB" id="9768793at2"/>
<dbReference type="Proteomes" id="UP000270616">
    <property type="component" value="Unassembled WGS sequence"/>
</dbReference>
<dbReference type="Gene3D" id="3.20.20.100">
    <property type="entry name" value="NADP-dependent oxidoreductase domain"/>
    <property type="match status" value="1"/>
</dbReference>
<keyword evidence="6" id="KW-1185">Reference proteome</keyword>